<dbReference type="GO" id="GO:0006887">
    <property type="term" value="P:exocytosis"/>
    <property type="evidence" value="ECO:0007669"/>
    <property type="project" value="TreeGrafter"/>
</dbReference>
<dbReference type="GO" id="GO:0005829">
    <property type="term" value="C:cytosol"/>
    <property type="evidence" value="ECO:0007669"/>
    <property type="project" value="GOC"/>
</dbReference>
<keyword evidence="5" id="KW-1185">Reference proteome</keyword>
<dbReference type="InterPro" id="IPR028290">
    <property type="entry name" value="WASH1"/>
</dbReference>
<dbReference type="GO" id="GO:0042147">
    <property type="term" value="P:retrograde transport, endosome to Golgi"/>
    <property type="evidence" value="ECO:0007669"/>
    <property type="project" value="TreeGrafter"/>
</dbReference>
<feature type="compositionally biased region" description="Basic and acidic residues" evidence="2">
    <location>
        <begin position="78"/>
        <end position="94"/>
    </location>
</feature>
<feature type="compositionally biased region" description="Basic and acidic residues" evidence="2">
    <location>
        <begin position="25"/>
        <end position="39"/>
    </location>
</feature>
<feature type="compositionally biased region" description="Basic and acidic residues" evidence="2">
    <location>
        <begin position="332"/>
        <end position="352"/>
    </location>
</feature>
<feature type="compositionally biased region" description="Polar residues" evidence="2">
    <location>
        <begin position="41"/>
        <end position="52"/>
    </location>
</feature>
<dbReference type="GO" id="GO:0034314">
    <property type="term" value="P:Arp2/3 complex-mediated actin nucleation"/>
    <property type="evidence" value="ECO:0007669"/>
    <property type="project" value="InterPro"/>
</dbReference>
<dbReference type="GO" id="GO:0043014">
    <property type="term" value="F:alpha-tubulin binding"/>
    <property type="evidence" value="ECO:0007669"/>
    <property type="project" value="InterPro"/>
</dbReference>
<gene>
    <name evidence="4" type="primary">jg18356</name>
    <name evidence="4" type="ORF">PAEG_LOCUS13279</name>
</gene>
<feature type="compositionally biased region" description="Pro residues" evidence="2">
    <location>
        <begin position="267"/>
        <end position="278"/>
    </location>
</feature>
<evidence type="ECO:0000256" key="3">
    <source>
        <dbReference type="SAM" id="Phobius"/>
    </source>
</evidence>
<dbReference type="PANTHER" id="PTHR23331">
    <property type="entry name" value="CXYORF1"/>
    <property type="match status" value="1"/>
</dbReference>
<keyword evidence="3" id="KW-0812">Transmembrane</keyword>
<feature type="compositionally biased region" description="Polar residues" evidence="2">
    <location>
        <begin position="252"/>
        <end position="266"/>
    </location>
</feature>
<organism evidence="4 5">
    <name type="scientific">Pararge aegeria aegeria</name>
    <dbReference type="NCBI Taxonomy" id="348720"/>
    <lineage>
        <taxon>Eukaryota</taxon>
        <taxon>Metazoa</taxon>
        <taxon>Ecdysozoa</taxon>
        <taxon>Arthropoda</taxon>
        <taxon>Hexapoda</taxon>
        <taxon>Insecta</taxon>
        <taxon>Pterygota</taxon>
        <taxon>Neoptera</taxon>
        <taxon>Endopterygota</taxon>
        <taxon>Lepidoptera</taxon>
        <taxon>Glossata</taxon>
        <taxon>Ditrysia</taxon>
        <taxon>Papilionoidea</taxon>
        <taxon>Nymphalidae</taxon>
        <taxon>Satyrinae</taxon>
        <taxon>Satyrini</taxon>
        <taxon>Parargina</taxon>
        <taxon>Pararge</taxon>
    </lineage>
</organism>
<dbReference type="GO" id="GO:0032456">
    <property type="term" value="P:endocytic recycling"/>
    <property type="evidence" value="ECO:0007669"/>
    <property type="project" value="TreeGrafter"/>
</dbReference>
<feature type="compositionally biased region" description="Polar residues" evidence="2">
    <location>
        <begin position="60"/>
        <end position="70"/>
    </location>
</feature>
<dbReference type="GO" id="GO:0055037">
    <property type="term" value="C:recycling endosome"/>
    <property type="evidence" value="ECO:0007669"/>
    <property type="project" value="TreeGrafter"/>
</dbReference>
<feature type="compositionally biased region" description="Low complexity" evidence="2">
    <location>
        <begin position="1"/>
        <end position="10"/>
    </location>
</feature>
<keyword evidence="1" id="KW-0009">Actin-binding</keyword>
<feature type="transmembrane region" description="Helical" evidence="3">
    <location>
        <begin position="200"/>
        <end position="220"/>
    </location>
</feature>
<proteinExistence type="predicted"/>
<feature type="region of interest" description="Disordered" evidence="2">
    <location>
        <begin position="326"/>
        <end position="527"/>
    </location>
</feature>
<feature type="compositionally biased region" description="Basic and acidic residues" evidence="2">
    <location>
        <begin position="111"/>
        <end position="127"/>
    </location>
</feature>
<feature type="compositionally biased region" description="Polar residues" evidence="2">
    <location>
        <begin position="386"/>
        <end position="395"/>
    </location>
</feature>
<feature type="region of interest" description="Disordered" evidence="2">
    <location>
        <begin position="1"/>
        <end position="155"/>
    </location>
</feature>
<keyword evidence="3" id="KW-1133">Transmembrane helix</keyword>
<feature type="region of interest" description="Disordered" evidence="2">
    <location>
        <begin position="229"/>
        <end position="291"/>
    </location>
</feature>
<feature type="compositionally biased region" description="Basic and acidic residues" evidence="2">
    <location>
        <begin position="136"/>
        <end position="150"/>
    </location>
</feature>
<evidence type="ECO:0000256" key="1">
    <source>
        <dbReference type="ARBA" id="ARBA00023203"/>
    </source>
</evidence>
<dbReference type="Proteomes" id="UP000838756">
    <property type="component" value="Unassembled WGS sequence"/>
</dbReference>
<keyword evidence="3" id="KW-0472">Membrane</keyword>
<dbReference type="EMBL" id="CAKXAJ010025143">
    <property type="protein sequence ID" value="CAH2235654.1"/>
    <property type="molecule type" value="Genomic_DNA"/>
</dbReference>
<feature type="compositionally biased region" description="Pro residues" evidence="2">
    <location>
        <begin position="11"/>
        <end position="22"/>
    </location>
</feature>
<dbReference type="PANTHER" id="PTHR23331:SF1">
    <property type="entry name" value="WASH COMPLEX SUBUNIT 1"/>
    <property type="match status" value="1"/>
</dbReference>
<dbReference type="GO" id="GO:0003779">
    <property type="term" value="F:actin binding"/>
    <property type="evidence" value="ECO:0007669"/>
    <property type="project" value="UniProtKB-KW"/>
</dbReference>
<sequence length="527" mass="57055">MLTNNNNTPSSAPPPPPPPPPANWEKNRKPAKNNDKDGKSPSVTAEKSSSGNKPRRDQSKSPVQQSSLNFAENPLFKKIQEKNNVDSKNADEGSKNSIHVKNPETRNSAQSKEEDNASDKTKNDRSNTKQGVPKKPMTEQHNGVHSDSENQKSSVAEQKKATALKYSIAILLLCTSGPVAGVCTYFIISAVLSSAAVPVSSAVIAFVSASVMLSLAAYLINSHLSAINSEKGVDPGRKQSQDLQKAKELEHSNTPTSSFPVMSGTPSAPPPPPPPPPSLGNNFPSGPATDADMFAEMKSKTLKKTDSFAGKPGGHNETYALFAEIKKGKKLMSKEERDKIEKKRLKEQEAKKSSNKGGGQQEKKEDLMADLNKVLLKRRAGLHGKQGSNVQQPSNLDGAFNKMSDMIPPPRSRSSSVSSSSSEEYEQDWSDNESTYSTPLNPQLDNKKRRDSSDSGHESDDNVKPKSTTPPRSTLKAEKPPISPKPVNSKTKSEASSPTKTNTVELASSEMQESSTVSVQEIRKRFE</sequence>
<dbReference type="GO" id="GO:0043015">
    <property type="term" value="F:gamma-tubulin binding"/>
    <property type="evidence" value="ECO:0007669"/>
    <property type="project" value="TreeGrafter"/>
</dbReference>
<feature type="compositionally biased region" description="Polar residues" evidence="2">
    <location>
        <begin position="432"/>
        <end position="444"/>
    </location>
</feature>
<feature type="compositionally biased region" description="Polar residues" evidence="2">
    <location>
        <begin position="486"/>
        <end position="519"/>
    </location>
</feature>
<dbReference type="GO" id="GO:0071203">
    <property type="term" value="C:WASH complex"/>
    <property type="evidence" value="ECO:0007669"/>
    <property type="project" value="InterPro"/>
</dbReference>
<accession>A0A8S4RG44</accession>
<feature type="compositionally biased region" description="Low complexity" evidence="2">
    <location>
        <begin position="412"/>
        <end position="422"/>
    </location>
</feature>
<feature type="compositionally biased region" description="Basic and acidic residues" evidence="2">
    <location>
        <begin position="445"/>
        <end position="464"/>
    </location>
</feature>
<dbReference type="AlphaFoldDB" id="A0A8S4RG44"/>
<feature type="compositionally biased region" description="Basic and acidic residues" evidence="2">
    <location>
        <begin position="231"/>
        <end position="251"/>
    </location>
</feature>
<evidence type="ECO:0000313" key="5">
    <source>
        <dbReference type="Proteomes" id="UP000838756"/>
    </source>
</evidence>
<name>A0A8S4RG44_9NEOP</name>
<comment type="caution">
    <text evidence="4">The sequence shown here is derived from an EMBL/GenBank/DDBJ whole genome shotgun (WGS) entry which is preliminary data.</text>
</comment>
<evidence type="ECO:0000313" key="4">
    <source>
        <dbReference type="EMBL" id="CAH2235654.1"/>
    </source>
</evidence>
<dbReference type="GO" id="GO:0005769">
    <property type="term" value="C:early endosome"/>
    <property type="evidence" value="ECO:0007669"/>
    <property type="project" value="InterPro"/>
</dbReference>
<reference evidence="4" key="1">
    <citation type="submission" date="2022-03" db="EMBL/GenBank/DDBJ databases">
        <authorList>
            <person name="Lindestad O."/>
        </authorList>
    </citation>
    <scope>NUCLEOTIDE SEQUENCE</scope>
</reference>
<evidence type="ECO:0000256" key="2">
    <source>
        <dbReference type="SAM" id="MobiDB-lite"/>
    </source>
</evidence>
<feature type="transmembrane region" description="Helical" evidence="3">
    <location>
        <begin position="168"/>
        <end position="188"/>
    </location>
</feature>
<feature type="compositionally biased region" description="Polar residues" evidence="2">
    <location>
        <begin position="95"/>
        <end position="110"/>
    </location>
</feature>
<protein>
    <submittedName>
        <fullName evidence="4">Jg18356 protein</fullName>
    </submittedName>
</protein>